<protein>
    <submittedName>
        <fullName evidence="3">Putative membrane protein</fullName>
    </submittedName>
</protein>
<proteinExistence type="predicted"/>
<evidence type="ECO:0000313" key="4">
    <source>
        <dbReference type="Proteomes" id="UP000035720"/>
    </source>
</evidence>
<dbReference type="EMBL" id="CAJC01000038">
    <property type="protein sequence ID" value="CCI51925.1"/>
    <property type="molecule type" value="Genomic_DNA"/>
</dbReference>
<organism evidence="3 4">
    <name type="scientific">Nostocoides jenkinsii Ben 74</name>
    <dbReference type="NCBI Taxonomy" id="1193518"/>
    <lineage>
        <taxon>Bacteria</taxon>
        <taxon>Bacillati</taxon>
        <taxon>Actinomycetota</taxon>
        <taxon>Actinomycetes</taxon>
        <taxon>Micrococcales</taxon>
        <taxon>Intrasporangiaceae</taxon>
        <taxon>Nostocoides</taxon>
    </lineage>
</organism>
<dbReference type="Proteomes" id="UP000035720">
    <property type="component" value="Unassembled WGS sequence"/>
</dbReference>
<dbReference type="PANTHER" id="PTHR34351:SF1">
    <property type="entry name" value="SLR1927 PROTEIN"/>
    <property type="match status" value="1"/>
</dbReference>
<evidence type="ECO:0000313" key="3">
    <source>
        <dbReference type="EMBL" id="CCI51925.1"/>
    </source>
</evidence>
<dbReference type="InterPro" id="IPR002881">
    <property type="entry name" value="DUF58"/>
</dbReference>
<keyword evidence="1" id="KW-0812">Transmembrane</keyword>
<accession>A0A077M7V8</accession>
<evidence type="ECO:0000259" key="2">
    <source>
        <dbReference type="Pfam" id="PF01882"/>
    </source>
</evidence>
<name>A0A077M7V8_9MICO</name>
<keyword evidence="1" id="KW-0472">Membrane</keyword>
<dbReference type="PANTHER" id="PTHR34351">
    <property type="entry name" value="SLR1927 PROTEIN-RELATED"/>
    <property type="match status" value="1"/>
</dbReference>
<dbReference type="AlphaFoldDB" id="A0A077M7V8"/>
<keyword evidence="1" id="KW-1133">Transmembrane helix</keyword>
<comment type="caution">
    <text evidence="3">The sequence shown here is derived from an EMBL/GenBank/DDBJ whole genome shotgun (WGS) entry which is preliminary data.</text>
</comment>
<reference evidence="3 4" key="1">
    <citation type="journal article" date="2013" name="ISME J.">
        <title>A metabolic model for members of the genus Tetrasphaera involved in enhanced biological phosphorus removal.</title>
        <authorList>
            <person name="Kristiansen R."/>
            <person name="Nguyen H.T.T."/>
            <person name="Saunders A.M."/>
            <person name="Nielsen J.L."/>
            <person name="Wimmer R."/>
            <person name="Le V.Q."/>
            <person name="McIlroy S.J."/>
            <person name="Petrovski S."/>
            <person name="Seviour R.J."/>
            <person name="Calteau A."/>
            <person name="Nielsen K.L."/>
            <person name="Nielsen P.H."/>
        </authorList>
    </citation>
    <scope>NUCLEOTIDE SEQUENCE [LARGE SCALE GENOMIC DNA]</scope>
    <source>
        <strain evidence="3 4">Ben 74</strain>
    </source>
</reference>
<feature type="transmembrane region" description="Helical" evidence="1">
    <location>
        <begin position="12"/>
        <end position="31"/>
    </location>
</feature>
<keyword evidence="4" id="KW-1185">Reference proteome</keyword>
<feature type="domain" description="DUF58" evidence="2">
    <location>
        <begin position="199"/>
        <end position="281"/>
    </location>
</feature>
<evidence type="ECO:0000256" key="1">
    <source>
        <dbReference type="SAM" id="Phobius"/>
    </source>
</evidence>
<feature type="transmembrane region" description="Helical" evidence="1">
    <location>
        <begin position="37"/>
        <end position="53"/>
    </location>
</feature>
<sequence length="408" mass="43513">MRQVTGSLTLRGRCFLAAGAALVVCGLVLGFREITRLGLLVGGLPILVGLIGVRRGLQLRTVRGVVPGRVHLDEASDVLLTVLNGGDRATPILMAEEQLDYALGDRPRFVIPRLAPGDRQMLPYRVRSNVRGRHRLGPLSLRIKDPFELTMRLAVVPNVGEVIVLPRVHDLRGTRGSTGAGTEGTIPHMIALHGEDDVSVREYRDGDDLRRIHWPATARTGDLMVRQEDRPAKRRAVVLLDDRDATLSGPRSAGSFEWAVTAVASICALLYREGLSIHLVAGGSVSDSALDDLALDDLLEALAFARLDAPDTFAKSLSIASDRVGDGALIVAVTGPLTQDDALALARMRSAGSPGVALVMNLAGPADQASERTAAELRAHGWACALVDNGTSVPDAWQAATATMTARR</sequence>
<dbReference type="RefSeq" id="WP_048548178.1">
    <property type="nucleotide sequence ID" value="NZ_HF571038.1"/>
</dbReference>
<dbReference type="STRING" id="1193518.BN13_1320001"/>
<dbReference type="Pfam" id="PF01882">
    <property type="entry name" value="DUF58"/>
    <property type="match status" value="1"/>
</dbReference>
<gene>
    <name evidence="3" type="ORF">BN13_1320001</name>
</gene>